<dbReference type="PANTHER" id="PTHR34512">
    <property type="entry name" value="CELL SURFACE PROTEIN"/>
    <property type="match status" value="1"/>
</dbReference>
<dbReference type="Pfam" id="PF13360">
    <property type="entry name" value="PQQ_2"/>
    <property type="match status" value="1"/>
</dbReference>
<organism evidence="3 4">
    <name type="scientific">Brevibacterium metallidurans</name>
    <dbReference type="NCBI Taxonomy" id="1482676"/>
    <lineage>
        <taxon>Bacteria</taxon>
        <taxon>Bacillati</taxon>
        <taxon>Actinomycetota</taxon>
        <taxon>Actinomycetes</taxon>
        <taxon>Micrococcales</taxon>
        <taxon>Brevibacteriaceae</taxon>
        <taxon>Brevibacterium</taxon>
    </lineage>
</organism>
<evidence type="ECO:0000256" key="1">
    <source>
        <dbReference type="SAM" id="MobiDB-lite"/>
    </source>
</evidence>
<proteinExistence type="predicted"/>
<dbReference type="SUPFAM" id="SSF50998">
    <property type="entry name" value="Quinoprotein alcohol dehydrogenase-like"/>
    <property type="match status" value="2"/>
</dbReference>
<dbReference type="EMBL" id="BAAAAF010000005">
    <property type="protein sequence ID" value="GAA0035677.1"/>
    <property type="molecule type" value="Genomic_DNA"/>
</dbReference>
<dbReference type="Gene3D" id="2.130.10.10">
    <property type="entry name" value="YVTN repeat-like/Quinoprotein amine dehydrogenase"/>
    <property type="match status" value="1"/>
</dbReference>
<dbReference type="RefSeq" id="WP_339392557.1">
    <property type="nucleotide sequence ID" value="NZ_BAAAAF010000005.1"/>
</dbReference>
<evidence type="ECO:0000259" key="2">
    <source>
        <dbReference type="Pfam" id="PF13360"/>
    </source>
</evidence>
<protein>
    <recommendedName>
        <fullName evidence="2">Pyrrolo-quinoline quinone repeat domain-containing protein</fullName>
    </recommendedName>
</protein>
<evidence type="ECO:0000313" key="3">
    <source>
        <dbReference type="EMBL" id="GAA0035677.1"/>
    </source>
</evidence>
<dbReference type="InterPro" id="IPR002372">
    <property type="entry name" value="PQQ_rpt_dom"/>
</dbReference>
<sequence length="532" mass="56005">MSSRSARVRRSRSIRATVGLACLGVLALVVSGCSSDEEPGDAPDSGSASAPAGKWSDWMSFDSSSVLGANDESFLLSTSSGRPAIHTRRGELVAELPPVLDATFSPRVQVTPGRIIAQLDDDAGTVAAFDWSGKKVWDLDPGTIDECAPGPYFSIRPSESMTQNISAGARVLLNYQEQYADDGIVADIPDQCYDGSRADYSDATHVLALDPDTGKERWRVKERVDEQVDGTSVDPTGRFLDRVVSSRGYPALVRTEIATGKSSAASVDPLAVGGDSALGSRYTIDHLGDDVFYLSPYDTEGSGEPAPVRVTKWRDVDAPPDPDAATGTDTEVLDPLPHGACQMSTRASESGFVYCLLPPGNGPDWRYSGGLVATPGTDAITPRTAPKDLKPWSLEAPQELKDVDAEDESLLFLGPDPVIARPGQAPLIVVPSGKNTAVAVDLTTGDEVWRSPDLGKVDPTTAAYVAQPTSVPTIGEVVVAHGEKLVGLDATTGEVAWSETVDGGVQMITHSNGVLAVKDSSGTARVRVVEGA</sequence>
<gene>
    <name evidence="3" type="ORF">NCCP602_16380</name>
</gene>
<feature type="domain" description="Pyrrolo-quinoline quinone repeat" evidence="2">
    <location>
        <begin position="435"/>
        <end position="523"/>
    </location>
</feature>
<dbReference type="InterPro" id="IPR011047">
    <property type="entry name" value="Quinoprotein_ADH-like_sf"/>
</dbReference>
<comment type="caution">
    <text evidence="3">The sequence shown here is derived from an EMBL/GenBank/DDBJ whole genome shotgun (WGS) entry which is preliminary data.</text>
</comment>
<feature type="region of interest" description="Disordered" evidence="1">
    <location>
        <begin position="314"/>
        <end position="335"/>
    </location>
</feature>
<dbReference type="PANTHER" id="PTHR34512:SF30">
    <property type="entry name" value="OUTER MEMBRANE PROTEIN ASSEMBLY FACTOR BAMB"/>
    <property type="match status" value="1"/>
</dbReference>
<evidence type="ECO:0000313" key="4">
    <source>
        <dbReference type="Proteomes" id="UP001498238"/>
    </source>
</evidence>
<reference evidence="3 4" key="1">
    <citation type="submission" date="2024-01" db="EMBL/GenBank/DDBJ databases">
        <title>Characterization of antibiotic resistant novel bacterial strains and their environmental applications.</title>
        <authorList>
            <person name="Manzoor S."/>
            <person name="Abbas S."/>
            <person name="Arshad M."/>
            <person name="Ahmed I."/>
        </authorList>
    </citation>
    <scope>NUCLEOTIDE SEQUENCE [LARGE SCALE GENOMIC DNA]</scope>
    <source>
        <strain evidence="3 4">NCCP-602</strain>
    </source>
</reference>
<keyword evidence="4" id="KW-1185">Reference proteome</keyword>
<dbReference type="InterPro" id="IPR015943">
    <property type="entry name" value="WD40/YVTN_repeat-like_dom_sf"/>
</dbReference>
<dbReference type="PROSITE" id="PS51257">
    <property type="entry name" value="PROKAR_LIPOPROTEIN"/>
    <property type="match status" value="1"/>
</dbReference>
<dbReference type="Proteomes" id="UP001498238">
    <property type="component" value="Unassembled WGS sequence"/>
</dbReference>
<accession>A0ABP3C7B2</accession>
<name>A0ABP3C7B2_9MICO</name>